<keyword evidence="1" id="KW-1133">Transmembrane helix</keyword>
<dbReference type="AlphaFoldDB" id="V4P415"/>
<evidence type="ECO:0000256" key="1">
    <source>
        <dbReference type="SAM" id="Phobius"/>
    </source>
</evidence>
<organism evidence="2 3">
    <name type="scientific">Asticcacaulis benevestitus DSM 16100 = ATCC BAA-896</name>
    <dbReference type="NCBI Taxonomy" id="1121022"/>
    <lineage>
        <taxon>Bacteria</taxon>
        <taxon>Pseudomonadati</taxon>
        <taxon>Pseudomonadota</taxon>
        <taxon>Alphaproteobacteria</taxon>
        <taxon>Caulobacterales</taxon>
        <taxon>Caulobacteraceae</taxon>
        <taxon>Asticcacaulis</taxon>
    </lineage>
</organism>
<dbReference type="PANTHER" id="PTHR37314">
    <property type="entry name" value="SLR0142 PROTEIN"/>
    <property type="match status" value="1"/>
</dbReference>
<name>V4P415_9CAUL</name>
<feature type="transmembrane region" description="Helical" evidence="1">
    <location>
        <begin position="62"/>
        <end position="82"/>
    </location>
</feature>
<feature type="transmembrane region" description="Helical" evidence="1">
    <location>
        <begin position="189"/>
        <end position="208"/>
    </location>
</feature>
<comment type="caution">
    <text evidence="2">The sequence shown here is derived from an EMBL/GenBank/DDBJ whole genome shotgun (WGS) entry which is preliminary data.</text>
</comment>
<dbReference type="STRING" id="1121022.GCA_000376105_03463"/>
<feature type="transmembrane region" description="Helical" evidence="1">
    <location>
        <begin position="214"/>
        <end position="231"/>
    </location>
</feature>
<evidence type="ECO:0000313" key="2">
    <source>
        <dbReference type="EMBL" id="ESQ88687.1"/>
    </source>
</evidence>
<dbReference type="RefSeq" id="WP_018083139.1">
    <property type="nucleotide sequence ID" value="NZ_AQWM01000024.1"/>
</dbReference>
<keyword evidence="1" id="KW-0472">Membrane</keyword>
<dbReference type="Pfam" id="PF06912">
    <property type="entry name" value="DUF1275"/>
    <property type="match status" value="1"/>
</dbReference>
<keyword evidence="3" id="KW-1185">Reference proteome</keyword>
<reference evidence="2 3" key="1">
    <citation type="journal article" date="2014" name="Nature">
        <title>Sequential evolution of bacterial morphology by co-option of a developmental regulator.</title>
        <authorList>
            <person name="Jiang C."/>
            <person name="Brown P.J."/>
            <person name="Ducret A."/>
            <person name="Brun Y.V."/>
        </authorList>
    </citation>
    <scope>NUCLEOTIDE SEQUENCE [LARGE SCALE GENOMIC DNA]</scope>
    <source>
        <strain evidence="2 3">DSM 16100</strain>
    </source>
</reference>
<accession>V4P415</accession>
<evidence type="ECO:0008006" key="4">
    <source>
        <dbReference type="Google" id="ProtNLM"/>
    </source>
</evidence>
<feature type="transmembrane region" description="Helical" evidence="1">
    <location>
        <begin position="122"/>
        <end position="140"/>
    </location>
</feature>
<sequence length="250" mass="26220">MLVQQGSARNFAIDRRLACTLAAVAGALNASAFYAVGFFSANMTGNISTLSDHLALGQFGPAAVYILIVLAFVVGAVCSTLLISAGHARGFAGIYALVILFEAGGMAVLGCLQVWLESGLRTPFVVLGLAYLMGVQNAVVTRISEARVRTTHVSGMATDIGIEIGLLIDSAFRRGLPSEMAAVRARLQLHLETILAFLGGGVLGVALYRGIGGAMFWIAAFILAAISLRGLTQARQSTVNRADFPMDNDL</sequence>
<proteinExistence type="predicted"/>
<feature type="transmembrane region" description="Helical" evidence="1">
    <location>
        <begin position="94"/>
        <end position="116"/>
    </location>
</feature>
<gene>
    <name evidence="2" type="ORF">ABENE_15710</name>
</gene>
<dbReference type="PANTHER" id="PTHR37314:SF4">
    <property type="entry name" value="UPF0700 TRANSMEMBRANE PROTEIN YOAK"/>
    <property type="match status" value="1"/>
</dbReference>
<dbReference type="Proteomes" id="UP000017837">
    <property type="component" value="Unassembled WGS sequence"/>
</dbReference>
<keyword evidence="1" id="KW-0812">Transmembrane</keyword>
<protein>
    <recommendedName>
        <fullName evidence="4">DUF1275 domain-containing protein</fullName>
    </recommendedName>
</protein>
<dbReference type="InterPro" id="IPR010699">
    <property type="entry name" value="DUF1275"/>
</dbReference>
<dbReference type="PATRIC" id="fig|1121022.4.peg.3194"/>
<dbReference type="eggNOG" id="COG3619">
    <property type="taxonomic scope" value="Bacteria"/>
</dbReference>
<feature type="transmembrane region" description="Helical" evidence="1">
    <location>
        <begin position="21"/>
        <end position="42"/>
    </location>
</feature>
<evidence type="ECO:0000313" key="3">
    <source>
        <dbReference type="Proteomes" id="UP000017837"/>
    </source>
</evidence>
<dbReference type="OrthoDB" id="270162at2"/>
<dbReference type="EMBL" id="AWGB01000035">
    <property type="protein sequence ID" value="ESQ88687.1"/>
    <property type="molecule type" value="Genomic_DNA"/>
</dbReference>